<evidence type="ECO:0000256" key="6">
    <source>
        <dbReference type="ARBA" id="ARBA00023145"/>
    </source>
</evidence>
<keyword evidence="3 8" id="KW-0732">Signal</keyword>
<keyword evidence="7" id="KW-1015">Disulfide bond</keyword>
<dbReference type="Proteomes" id="UP001280121">
    <property type="component" value="Unassembled WGS sequence"/>
</dbReference>
<evidence type="ECO:0000256" key="2">
    <source>
        <dbReference type="ARBA" id="ARBA00022670"/>
    </source>
</evidence>
<gene>
    <name evidence="11" type="ORF">Ddye_024168</name>
</gene>
<evidence type="ECO:0000259" key="10">
    <source>
        <dbReference type="SMART" id="SM00848"/>
    </source>
</evidence>
<dbReference type="InterPro" id="IPR025661">
    <property type="entry name" value="Pept_asp_AS"/>
</dbReference>
<dbReference type="InterPro" id="IPR025660">
    <property type="entry name" value="Pept_his_AS"/>
</dbReference>
<dbReference type="PROSITE" id="PS00139">
    <property type="entry name" value="THIOL_PROTEASE_CYS"/>
    <property type="match status" value="2"/>
</dbReference>
<dbReference type="InterPro" id="IPR039417">
    <property type="entry name" value="Peptidase_C1A_papain-like"/>
</dbReference>
<keyword evidence="6" id="KW-0865">Zymogen</keyword>
<dbReference type="AlphaFoldDB" id="A0AAD9WU68"/>
<dbReference type="InterPro" id="IPR000668">
    <property type="entry name" value="Peptidase_C1A_C"/>
</dbReference>
<feature type="domain" description="Cathepsin propeptide inhibitor" evidence="10">
    <location>
        <begin position="38"/>
        <end position="95"/>
    </location>
</feature>
<sequence>MALEKNLLFLVVLVLGVWVSQCWSRSLNEATTAINEKHEMWMARYGRVYKNKAEKEKRSKIFNDNLEYIESFNKAGNRSYKLSINEFADRTNEEFQASRNGYKMLPNPKTTSQTPFRYENVTAPTSMDWRKKGAVIPVKDQGQCGCCWAFSAVAAMEGITKLRTGKLIPLSEQELVDCDRNVNQGCNGGLMDDAFKFIIHNKGLTTESNYPYNGNDGICNKKKAASHSAKISGFEDVPVNNEAALLKAVAKQPVSVAIDASGYEFQFYSSGVFTGKCGTDLDHGVTAVGYGTASNGIKYWLVKNSWGTSWGENGYVRMQRDVEAKAVLLLGIWVSQSWSRSLHEATMNEKHEMWMARNGRVYKDSAEKDKRFKIFKDNVEYIESVNRVENRPYKLGINEFADQTNDEFQASRNGYKRLSNARSSQTISFRYENVTAPASMDWRKKGAVTPIKDQGQCGCCWAFSAVAAMEGINQLSTGKLISLSEQELVDCDISGEDQGCNGGLMDDAFEFIIQNKGLTTETNYPYQGSDGTCSKSKAASHAAEITGYEDVPANNEAALLKAVTKQPVSVAIDAGGSDFQFYSSGVFTGQCGTELDHGVTAVGYGTAADGTKYWLVKNSWGTSWGENGYIRMQRDIDAPEGLCGIAMESSYPTAA</sequence>
<dbReference type="PRINTS" id="PR00705">
    <property type="entry name" value="PAPAIN"/>
</dbReference>
<protein>
    <submittedName>
        <fullName evidence="11">Uncharacterized protein</fullName>
    </submittedName>
</protein>
<feature type="domain" description="Peptidase C1A papain C-terminal" evidence="9">
    <location>
        <begin position="123"/>
        <end position="330"/>
    </location>
</feature>
<dbReference type="InterPro" id="IPR000169">
    <property type="entry name" value="Pept_cys_AS"/>
</dbReference>
<evidence type="ECO:0000259" key="9">
    <source>
        <dbReference type="SMART" id="SM00645"/>
    </source>
</evidence>
<dbReference type="SMART" id="SM00645">
    <property type="entry name" value="Pept_C1"/>
    <property type="match status" value="2"/>
</dbReference>
<dbReference type="FunFam" id="3.90.70.10:FF:000023">
    <property type="entry name" value="Senescence-specific cysteine protease SAG39"/>
    <property type="match status" value="2"/>
</dbReference>
<dbReference type="PANTHER" id="PTHR12411">
    <property type="entry name" value="CYSTEINE PROTEASE FAMILY C1-RELATED"/>
    <property type="match status" value="1"/>
</dbReference>
<proteinExistence type="inferred from homology"/>
<dbReference type="GO" id="GO:0008234">
    <property type="term" value="F:cysteine-type peptidase activity"/>
    <property type="evidence" value="ECO:0007669"/>
    <property type="project" value="UniProtKB-KW"/>
</dbReference>
<dbReference type="SMART" id="SM00848">
    <property type="entry name" value="Inhibitor_I29"/>
    <property type="match status" value="2"/>
</dbReference>
<reference evidence="11" key="1">
    <citation type="journal article" date="2023" name="Plant J.">
        <title>Genome sequences and population genomics provide insights into the demographic history, inbreeding, and mutation load of two 'living fossil' tree species of Dipteronia.</title>
        <authorList>
            <person name="Feng Y."/>
            <person name="Comes H.P."/>
            <person name="Chen J."/>
            <person name="Zhu S."/>
            <person name="Lu R."/>
            <person name="Zhang X."/>
            <person name="Li P."/>
            <person name="Qiu J."/>
            <person name="Olsen K.M."/>
            <person name="Qiu Y."/>
        </authorList>
    </citation>
    <scope>NUCLEOTIDE SEQUENCE</scope>
    <source>
        <strain evidence="11">KIB01</strain>
    </source>
</reference>
<dbReference type="InterPro" id="IPR038765">
    <property type="entry name" value="Papain-like_cys_pep_sf"/>
</dbReference>
<dbReference type="PROSITE" id="PS00640">
    <property type="entry name" value="THIOL_PROTEASE_ASN"/>
    <property type="match status" value="2"/>
</dbReference>
<feature type="domain" description="Peptidase C1A papain C-terminal" evidence="9">
    <location>
        <begin position="436"/>
        <end position="653"/>
    </location>
</feature>
<comment type="similarity">
    <text evidence="1">Belongs to the peptidase C1 family.</text>
</comment>
<dbReference type="SUPFAM" id="SSF54001">
    <property type="entry name" value="Cysteine proteinases"/>
    <property type="match status" value="2"/>
</dbReference>
<name>A0AAD9WU68_9ROSI</name>
<dbReference type="GO" id="GO:0006508">
    <property type="term" value="P:proteolysis"/>
    <property type="evidence" value="ECO:0007669"/>
    <property type="project" value="UniProtKB-KW"/>
</dbReference>
<keyword evidence="5" id="KW-0788">Thiol protease</keyword>
<feature type="signal peptide" evidence="8">
    <location>
        <begin position="1"/>
        <end position="24"/>
    </location>
</feature>
<evidence type="ECO:0000256" key="3">
    <source>
        <dbReference type="ARBA" id="ARBA00022729"/>
    </source>
</evidence>
<organism evidence="11 12">
    <name type="scientific">Dipteronia dyeriana</name>
    <dbReference type="NCBI Taxonomy" id="168575"/>
    <lineage>
        <taxon>Eukaryota</taxon>
        <taxon>Viridiplantae</taxon>
        <taxon>Streptophyta</taxon>
        <taxon>Embryophyta</taxon>
        <taxon>Tracheophyta</taxon>
        <taxon>Spermatophyta</taxon>
        <taxon>Magnoliopsida</taxon>
        <taxon>eudicotyledons</taxon>
        <taxon>Gunneridae</taxon>
        <taxon>Pentapetalae</taxon>
        <taxon>rosids</taxon>
        <taxon>malvids</taxon>
        <taxon>Sapindales</taxon>
        <taxon>Sapindaceae</taxon>
        <taxon>Hippocastanoideae</taxon>
        <taxon>Acereae</taxon>
        <taxon>Dipteronia</taxon>
    </lineage>
</organism>
<accession>A0AAD9WU68</accession>
<evidence type="ECO:0000256" key="4">
    <source>
        <dbReference type="ARBA" id="ARBA00022801"/>
    </source>
</evidence>
<evidence type="ECO:0000313" key="11">
    <source>
        <dbReference type="EMBL" id="KAK2642405.1"/>
    </source>
</evidence>
<dbReference type="Gene3D" id="3.90.70.10">
    <property type="entry name" value="Cysteine proteinases"/>
    <property type="match status" value="2"/>
</dbReference>
<keyword evidence="12" id="KW-1185">Reference proteome</keyword>
<comment type="caution">
    <text evidence="11">The sequence shown here is derived from an EMBL/GenBank/DDBJ whole genome shotgun (WGS) entry which is preliminary data.</text>
</comment>
<dbReference type="InterPro" id="IPR013128">
    <property type="entry name" value="Peptidase_C1A"/>
</dbReference>
<dbReference type="CDD" id="cd02248">
    <property type="entry name" value="Peptidase_C1A"/>
    <property type="match status" value="2"/>
</dbReference>
<keyword evidence="2" id="KW-0645">Protease</keyword>
<evidence type="ECO:0000256" key="5">
    <source>
        <dbReference type="ARBA" id="ARBA00022807"/>
    </source>
</evidence>
<evidence type="ECO:0000256" key="7">
    <source>
        <dbReference type="ARBA" id="ARBA00023157"/>
    </source>
</evidence>
<dbReference type="PROSITE" id="PS00639">
    <property type="entry name" value="THIOL_PROTEASE_HIS"/>
    <property type="match status" value="2"/>
</dbReference>
<dbReference type="InterPro" id="IPR013201">
    <property type="entry name" value="Prot_inhib_I29"/>
</dbReference>
<evidence type="ECO:0000256" key="8">
    <source>
        <dbReference type="SAM" id="SignalP"/>
    </source>
</evidence>
<evidence type="ECO:0000313" key="12">
    <source>
        <dbReference type="Proteomes" id="UP001280121"/>
    </source>
</evidence>
<keyword evidence="4" id="KW-0378">Hydrolase</keyword>
<evidence type="ECO:0000256" key="1">
    <source>
        <dbReference type="ARBA" id="ARBA00008455"/>
    </source>
</evidence>
<dbReference type="EMBL" id="JANJYI010000007">
    <property type="protein sequence ID" value="KAK2642405.1"/>
    <property type="molecule type" value="Genomic_DNA"/>
</dbReference>
<feature type="domain" description="Cathepsin propeptide inhibitor" evidence="10">
    <location>
        <begin position="351"/>
        <end position="408"/>
    </location>
</feature>
<dbReference type="Pfam" id="PF08246">
    <property type="entry name" value="Inhibitor_I29"/>
    <property type="match status" value="2"/>
</dbReference>
<feature type="chain" id="PRO_5042134242" evidence="8">
    <location>
        <begin position="25"/>
        <end position="655"/>
    </location>
</feature>
<dbReference type="Pfam" id="PF00112">
    <property type="entry name" value="Peptidase_C1"/>
    <property type="match status" value="2"/>
</dbReference>